<sequence>MVGGYTKRSGKTAKGVNAKDAKNHNVNANQFGVLLEVGADSLEVFNVGGAPLFNESVKRINGMNKKRSRFKNKVDINSSGTDSIKIQTNLNSKVLEKLPANDGSTRFQSSLDFNAGSTLLGKEIDCRMDYSKKMGLPISLMQDARMNIQASSLGGKTGFSEQEQLCASMHTSIQSHVADSVSARSLELSICHGSMGKASNSLHASPMLSTMHMSNCLQWERVLVHDANHLQGPSHSVEEERVIEDYEYEVMPQKLGSSKEEVMRDNGDVSMECH</sequence>
<name>A0A1J7GJF0_LUPAN</name>
<reference evidence="1 2" key="1">
    <citation type="journal article" date="2017" name="Plant Biotechnol. J.">
        <title>A comprehensive draft genome sequence for lupin (Lupinus angustifolius), an emerging health food: insights into plant-microbe interactions and legume evolution.</title>
        <authorList>
            <person name="Hane J.K."/>
            <person name="Ming Y."/>
            <person name="Kamphuis L.G."/>
            <person name="Nelson M.N."/>
            <person name="Garg G."/>
            <person name="Atkins C.A."/>
            <person name="Bayer P.E."/>
            <person name="Bravo A."/>
            <person name="Bringans S."/>
            <person name="Cannon S."/>
            <person name="Edwards D."/>
            <person name="Foley R."/>
            <person name="Gao L.L."/>
            <person name="Harrison M.J."/>
            <person name="Huang W."/>
            <person name="Hurgobin B."/>
            <person name="Li S."/>
            <person name="Liu C.W."/>
            <person name="McGrath A."/>
            <person name="Morahan G."/>
            <person name="Murray J."/>
            <person name="Weller J."/>
            <person name="Jian J."/>
            <person name="Singh K.B."/>
        </authorList>
    </citation>
    <scope>NUCLEOTIDE SEQUENCE [LARGE SCALE GENOMIC DNA]</scope>
    <source>
        <strain evidence="2">cv. Tanjil</strain>
        <tissue evidence="1">Whole plant</tissue>
    </source>
</reference>
<keyword evidence="2" id="KW-1185">Reference proteome</keyword>
<organism evidence="1 2">
    <name type="scientific">Lupinus angustifolius</name>
    <name type="common">Narrow-leaved blue lupine</name>
    <dbReference type="NCBI Taxonomy" id="3871"/>
    <lineage>
        <taxon>Eukaryota</taxon>
        <taxon>Viridiplantae</taxon>
        <taxon>Streptophyta</taxon>
        <taxon>Embryophyta</taxon>
        <taxon>Tracheophyta</taxon>
        <taxon>Spermatophyta</taxon>
        <taxon>Magnoliopsida</taxon>
        <taxon>eudicotyledons</taxon>
        <taxon>Gunneridae</taxon>
        <taxon>Pentapetalae</taxon>
        <taxon>rosids</taxon>
        <taxon>fabids</taxon>
        <taxon>Fabales</taxon>
        <taxon>Fabaceae</taxon>
        <taxon>Papilionoideae</taxon>
        <taxon>50 kb inversion clade</taxon>
        <taxon>genistoids sensu lato</taxon>
        <taxon>core genistoids</taxon>
        <taxon>Genisteae</taxon>
        <taxon>Lupinus</taxon>
    </lineage>
</organism>
<dbReference type="AlphaFoldDB" id="A0A1J7GJF0"/>
<dbReference type="EMBL" id="CM007372">
    <property type="protein sequence ID" value="OIW00607.1"/>
    <property type="molecule type" value="Genomic_DNA"/>
</dbReference>
<evidence type="ECO:0000313" key="2">
    <source>
        <dbReference type="Proteomes" id="UP000188354"/>
    </source>
</evidence>
<proteinExistence type="predicted"/>
<dbReference type="Gramene" id="OIW00607">
    <property type="protein sequence ID" value="OIW00607"/>
    <property type="gene ID" value="TanjilG_21822"/>
</dbReference>
<gene>
    <name evidence="1" type="ORF">TanjilG_21822</name>
</gene>
<evidence type="ECO:0000313" key="1">
    <source>
        <dbReference type="EMBL" id="OIW00607.1"/>
    </source>
</evidence>
<protein>
    <submittedName>
        <fullName evidence="1">Uncharacterized protein</fullName>
    </submittedName>
</protein>
<dbReference type="Proteomes" id="UP000188354">
    <property type="component" value="Chromosome LG12"/>
</dbReference>
<accession>A0A1J7GJF0</accession>